<keyword evidence="2" id="KW-1185">Reference proteome</keyword>
<evidence type="ECO:0000313" key="2">
    <source>
        <dbReference type="Proteomes" id="UP000307720"/>
    </source>
</evidence>
<comment type="caution">
    <text evidence="1">The sequence shown here is derived from an EMBL/GenBank/DDBJ whole genome shotgun (WGS) entry which is preliminary data.</text>
</comment>
<dbReference type="EMBL" id="SRZB01000001">
    <property type="protein sequence ID" value="TGY00762.1"/>
    <property type="molecule type" value="Genomic_DNA"/>
</dbReference>
<sequence length="223" mass="24894">MQILIVEDERNLALALGQIMAEAGYFADTAHNGEDGLRYGMCGLYDVIILDIMLPEKNGFEVVKELRDRQISTPVIMLTARDDVKDKISGLDSGADDYMTKPFVPEELLARIRALARRQGGLLPEELIFFDLVLNLSSRELSCGSKSIHLGHKEFEILKILMSNPGNISSKETFLTKVWEGSPSAEGNNVEAYISFLRKKLSYLGSHAEITTVRKVGYRLTQP</sequence>
<organism evidence="1 2">
    <name type="scientific">Hominisplanchenecus murintestinalis</name>
    <dbReference type="NCBI Taxonomy" id="2941517"/>
    <lineage>
        <taxon>Bacteria</taxon>
        <taxon>Bacillati</taxon>
        <taxon>Bacillota</taxon>
        <taxon>Clostridia</taxon>
        <taxon>Lachnospirales</taxon>
        <taxon>Lachnospiraceae</taxon>
        <taxon>Hominisplanchenecus</taxon>
    </lineage>
</organism>
<name>A0AC61R371_9FIRM</name>
<dbReference type="Proteomes" id="UP000307720">
    <property type="component" value="Unassembled WGS sequence"/>
</dbReference>
<accession>A0AC61R371</accession>
<reference evidence="1" key="1">
    <citation type="submission" date="2019-04" db="EMBL/GenBank/DDBJ databases">
        <title>Microbes associate with the intestines of laboratory mice.</title>
        <authorList>
            <person name="Navarre W."/>
            <person name="Wong E."/>
            <person name="Huang K."/>
            <person name="Tropini C."/>
            <person name="Ng K."/>
            <person name="Yu B."/>
        </authorList>
    </citation>
    <scope>NUCLEOTIDE SEQUENCE</scope>
    <source>
        <strain evidence="1">NM72_1-8</strain>
    </source>
</reference>
<gene>
    <name evidence="1" type="ORF">E5357_00905</name>
</gene>
<evidence type="ECO:0000313" key="1">
    <source>
        <dbReference type="EMBL" id="TGY00762.1"/>
    </source>
</evidence>
<proteinExistence type="predicted"/>
<protein>
    <submittedName>
        <fullName evidence="1">Response regulator transcription factor</fullName>
    </submittedName>
</protein>